<keyword evidence="3" id="KW-0378">Hydrolase</keyword>
<protein>
    <recommendedName>
        <fullName evidence="2">alpha-L-rhamnosidase</fullName>
        <ecNumber evidence="2">3.2.1.40</ecNumber>
    </recommendedName>
</protein>
<evidence type="ECO:0000259" key="7">
    <source>
        <dbReference type="Pfam" id="PF17390"/>
    </source>
</evidence>
<dbReference type="EC" id="3.2.1.40" evidence="2"/>
<dbReference type="InterPro" id="IPR008902">
    <property type="entry name" value="Rhamnosid_concanavalin"/>
</dbReference>
<dbReference type="SUPFAM" id="SSF48208">
    <property type="entry name" value="Six-hairpin glycosidases"/>
    <property type="match status" value="1"/>
</dbReference>
<dbReference type="GO" id="GO:0030596">
    <property type="term" value="F:alpha-L-rhamnosidase activity"/>
    <property type="evidence" value="ECO:0007669"/>
    <property type="project" value="UniProtKB-EC"/>
</dbReference>
<dbReference type="Pfam" id="PF05592">
    <property type="entry name" value="Bac_rhamnosid"/>
    <property type="match status" value="1"/>
</dbReference>
<dbReference type="Pfam" id="PF17390">
    <property type="entry name" value="Bac_rhamnosid_C"/>
    <property type="match status" value="1"/>
</dbReference>
<evidence type="ECO:0000256" key="1">
    <source>
        <dbReference type="ARBA" id="ARBA00001445"/>
    </source>
</evidence>
<comment type="catalytic activity">
    <reaction evidence="1">
        <text>Hydrolysis of terminal non-reducing alpha-L-rhamnose residues in alpha-L-rhamnosides.</text>
        <dbReference type="EC" id="3.2.1.40"/>
    </reaction>
</comment>
<dbReference type="PIRSF" id="PIRSF010631">
    <property type="entry name" value="A-rhamnsds"/>
    <property type="match status" value="1"/>
</dbReference>
<accession>A0A399SZJ4</accession>
<feature type="domain" description="Bacterial alpha-L-rhamnosidase N-terminal" evidence="5">
    <location>
        <begin position="206"/>
        <end position="362"/>
    </location>
</feature>
<dbReference type="AlphaFoldDB" id="A0A399SZJ4"/>
<evidence type="ECO:0000256" key="2">
    <source>
        <dbReference type="ARBA" id="ARBA00012652"/>
    </source>
</evidence>
<dbReference type="Proteomes" id="UP000265926">
    <property type="component" value="Unassembled WGS sequence"/>
</dbReference>
<evidence type="ECO:0000313" key="8">
    <source>
        <dbReference type="EMBL" id="RIJ48032.1"/>
    </source>
</evidence>
<evidence type="ECO:0000259" key="6">
    <source>
        <dbReference type="Pfam" id="PF17389"/>
    </source>
</evidence>
<reference evidence="8 9" key="1">
    <citation type="submission" date="2018-08" db="EMBL/GenBank/DDBJ databases">
        <title>Pallidiluteibacterium maritimus gen. nov., sp. nov., isolated from coastal sediment.</title>
        <authorList>
            <person name="Zhou L.Y."/>
        </authorList>
    </citation>
    <scope>NUCLEOTIDE SEQUENCE [LARGE SCALE GENOMIC DNA]</scope>
    <source>
        <strain evidence="8 9">XSD2</strain>
    </source>
</reference>
<proteinExistence type="predicted"/>
<dbReference type="OrthoDB" id="9766741at2"/>
<dbReference type="Gene3D" id="1.50.10.10">
    <property type="match status" value="1"/>
</dbReference>
<dbReference type="InterPro" id="IPR012341">
    <property type="entry name" value="6hp_glycosidase-like_sf"/>
</dbReference>
<dbReference type="PANTHER" id="PTHR33307">
    <property type="entry name" value="ALPHA-RHAMNOSIDASE (EUROFUNG)"/>
    <property type="match status" value="1"/>
</dbReference>
<name>A0A399SZJ4_9BACT</name>
<dbReference type="Pfam" id="PF25788">
    <property type="entry name" value="Ig_Rha78A_N"/>
    <property type="match status" value="1"/>
</dbReference>
<dbReference type="Pfam" id="PF17389">
    <property type="entry name" value="Bac_rhamnosid6H"/>
    <property type="match status" value="1"/>
</dbReference>
<dbReference type="InterPro" id="IPR013737">
    <property type="entry name" value="Bac_rhamnosid_N"/>
</dbReference>
<evidence type="ECO:0000259" key="5">
    <source>
        <dbReference type="Pfam" id="PF08531"/>
    </source>
</evidence>
<comment type="caution">
    <text evidence="8">The sequence shown here is derived from an EMBL/GenBank/DDBJ whole genome shotgun (WGS) entry which is preliminary data.</text>
</comment>
<dbReference type="InterPro" id="IPR016007">
    <property type="entry name" value="Alpha_rhamnosid"/>
</dbReference>
<feature type="domain" description="Alpha-L-rhamnosidase concanavalin-like" evidence="4">
    <location>
        <begin position="393"/>
        <end position="490"/>
    </location>
</feature>
<dbReference type="InterPro" id="IPR008928">
    <property type="entry name" value="6-hairpin_glycosidase_sf"/>
</dbReference>
<dbReference type="PANTHER" id="PTHR33307:SF6">
    <property type="entry name" value="ALPHA-RHAMNOSIDASE (EUROFUNG)-RELATED"/>
    <property type="match status" value="1"/>
</dbReference>
<sequence>MNQSTVMCNISKDRFNYIIMQTSKREEFLLKGYGKYVLLLPLVFFLSLKFVSAGLSVDNLRCEYLVNPLGIQNTNPRLSWILTSEERNQVQTAYQILVSSTPEKLASNNADLWDSGKILSNQTNQIVYNGKQLQSRDECYWKVRVWDKNGVVSESRAANFSVGLLNYSDWKAKWITHNIEPFTGDKYEELYLPPARYLRKSFKLGKQIKSAKVYASALGLYELRLNGQKVGDACFTPGWTDYNKRVYYNTYDVTELLKEGENAIGAILADGWYSGYLGYALYVKLDKVRAFYGESPSFIGQLEIIYTDGTSEILATDQSWKANLGPIREADILMGETYDARLEETGWDQAGFNAANWKKADLGLKLSGALEAYPGVLVKHMEEIQPIEMTEPEKGTYIFNLGKNFAGIVRIRVSGERGTKITLRYGEMLHDDGSLMTENLRKARATDTYILKGEGIETWEPRFTYHGFQYVEVTGLSEKPDLSTITGIVMNSDTKPASTFECSSEMNNQLYQNILTTQFANFFDIPTDCPQRDERLGWTGDAQLYSVSAAYNADVSAFFTKWMQDVDDGQLWYGAYPIFAPLPYIRPYHVPHSPAWSDAGIIIPYNMYKIYGDTLLLRRMYPGMKRFMDFQLSESNGFLRPGSGNNYGDWLSLGAETSKDLIASAYFAYDTKMMSEIAQCLNQEEDAAYYQHLFQNIKKDYARQYMNEDGSLKEHTQTAYALSLYMGLYPENLKEQGAAFLAKMITENGNRFSSGFIGTKHVMLVLSDFGYNDLAYSLFTQTEYPSWGYSVVNGSTSIWERWNSYTKETGFLGGKTRSAMNSFSHYSFGAVAEWMFSKAAGINTDGPGFRKIIIKPSIGEGVKFMNASYNSINGRIVSNCKKRDDRLELHIEIPANTTAQIYIPSVEKTKIREGKTLIGKSNDFSIIGINGTYTVLQAGSGVYDFIIEK</sequence>
<gene>
    <name evidence="8" type="ORF">D1614_13025</name>
</gene>
<organism evidence="8 9">
    <name type="scientific">Maribellus luteus</name>
    <dbReference type="NCBI Taxonomy" id="2305463"/>
    <lineage>
        <taxon>Bacteria</taxon>
        <taxon>Pseudomonadati</taxon>
        <taxon>Bacteroidota</taxon>
        <taxon>Bacteroidia</taxon>
        <taxon>Marinilabiliales</taxon>
        <taxon>Prolixibacteraceae</taxon>
        <taxon>Maribellus</taxon>
    </lineage>
</organism>
<dbReference type="InterPro" id="IPR013783">
    <property type="entry name" value="Ig-like_fold"/>
</dbReference>
<dbReference type="Gene3D" id="2.60.120.260">
    <property type="entry name" value="Galactose-binding domain-like"/>
    <property type="match status" value="2"/>
</dbReference>
<dbReference type="EMBL" id="QWGR01000006">
    <property type="protein sequence ID" value="RIJ48032.1"/>
    <property type="molecule type" value="Genomic_DNA"/>
</dbReference>
<evidence type="ECO:0000259" key="4">
    <source>
        <dbReference type="Pfam" id="PF05592"/>
    </source>
</evidence>
<dbReference type="Pfam" id="PF08531">
    <property type="entry name" value="Bac_rhamnosid_N"/>
    <property type="match status" value="1"/>
</dbReference>
<dbReference type="InterPro" id="IPR035398">
    <property type="entry name" value="Bac_rhamnosid_C"/>
</dbReference>
<keyword evidence="9" id="KW-1185">Reference proteome</keyword>
<dbReference type="Gene3D" id="2.60.420.10">
    <property type="entry name" value="Maltose phosphorylase, domain 3"/>
    <property type="match status" value="1"/>
</dbReference>
<feature type="domain" description="Alpha-L-rhamnosidase six-hairpin glycosidase" evidence="6">
    <location>
        <begin position="497"/>
        <end position="837"/>
    </location>
</feature>
<dbReference type="GO" id="GO:0005975">
    <property type="term" value="P:carbohydrate metabolic process"/>
    <property type="evidence" value="ECO:0007669"/>
    <property type="project" value="InterPro"/>
</dbReference>
<evidence type="ECO:0000313" key="9">
    <source>
        <dbReference type="Proteomes" id="UP000265926"/>
    </source>
</evidence>
<feature type="domain" description="Alpha-L-rhamnosidase C-terminal" evidence="7">
    <location>
        <begin position="841"/>
        <end position="915"/>
    </location>
</feature>
<dbReference type="InterPro" id="IPR035396">
    <property type="entry name" value="Bac_rhamnosid6H"/>
</dbReference>
<dbReference type="Gene3D" id="2.60.40.10">
    <property type="entry name" value="Immunoglobulins"/>
    <property type="match status" value="1"/>
</dbReference>
<evidence type="ECO:0000256" key="3">
    <source>
        <dbReference type="ARBA" id="ARBA00022801"/>
    </source>
</evidence>